<dbReference type="EMBL" id="CAVNYO010000033">
    <property type="protein sequence ID" value="CAK5263084.1"/>
    <property type="molecule type" value="Genomic_DNA"/>
</dbReference>
<protein>
    <submittedName>
        <fullName evidence="1">Uncharacterized protein</fullName>
    </submittedName>
</protein>
<organism evidence="1 2">
    <name type="scientific">Mycena citricolor</name>
    <dbReference type="NCBI Taxonomy" id="2018698"/>
    <lineage>
        <taxon>Eukaryota</taxon>
        <taxon>Fungi</taxon>
        <taxon>Dikarya</taxon>
        <taxon>Basidiomycota</taxon>
        <taxon>Agaricomycotina</taxon>
        <taxon>Agaricomycetes</taxon>
        <taxon>Agaricomycetidae</taxon>
        <taxon>Agaricales</taxon>
        <taxon>Marasmiineae</taxon>
        <taxon>Mycenaceae</taxon>
        <taxon>Mycena</taxon>
    </lineage>
</organism>
<gene>
    <name evidence="1" type="ORF">MYCIT1_LOCUS2306</name>
</gene>
<keyword evidence="2" id="KW-1185">Reference proteome</keyword>
<dbReference type="AlphaFoldDB" id="A0AAD2GSC9"/>
<accession>A0AAD2GSC9</accession>
<dbReference type="Proteomes" id="UP001295794">
    <property type="component" value="Unassembled WGS sequence"/>
</dbReference>
<evidence type="ECO:0000313" key="1">
    <source>
        <dbReference type="EMBL" id="CAK5263084.1"/>
    </source>
</evidence>
<proteinExistence type="predicted"/>
<comment type="caution">
    <text evidence="1">The sequence shown here is derived from an EMBL/GenBank/DDBJ whole genome shotgun (WGS) entry which is preliminary data.</text>
</comment>
<sequence>MDTVLHFVYSKEDEIRTFKAFQRLQEGDEPVELYDFYHASYGYGSAVTTFQRRNRATSVFEPAGEIAWQGRMTVIHAGICADLPEGPEKNEKVDQPISQVQSRWCGIQVEDRGGGRSILRRSK</sequence>
<evidence type="ECO:0000313" key="2">
    <source>
        <dbReference type="Proteomes" id="UP001295794"/>
    </source>
</evidence>
<reference evidence="1" key="1">
    <citation type="submission" date="2023-11" db="EMBL/GenBank/DDBJ databases">
        <authorList>
            <person name="De Vega J J."/>
            <person name="De Vega J J."/>
        </authorList>
    </citation>
    <scope>NUCLEOTIDE SEQUENCE</scope>
</reference>
<name>A0AAD2GSC9_9AGAR</name>